<accession>A0A1A0H250</accession>
<dbReference type="GeneID" id="30027853"/>
<dbReference type="OrthoDB" id="5186at2759"/>
<name>A0A1A0H250_9ASCO</name>
<dbReference type="Proteomes" id="UP000092555">
    <property type="component" value="Unassembled WGS sequence"/>
</dbReference>
<dbReference type="EMBL" id="LXTC01000009">
    <property type="protein sequence ID" value="OBA18033.1"/>
    <property type="molecule type" value="Genomic_DNA"/>
</dbReference>
<feature type="non-terminal residue" evidence="1">
    <location>
        <position position="321"/>
    </location>
</feature>
<evidence type="ECO:0000313" key="1">
    <source>
        <dbReference type="EMBL" id="OBA18033.1"/>
    </source>
</evidence>
<dbReference type="STRING" id="869754.A0A1A0H250"/>
<evidence type="ECO:0000313" key="2">
    <source>
        <dbReference type="Proteomes" id="UP000092555"/>
    </source>
</evidence>
<dbReference type="RefSeq" id="XP_018709428.1">
    <property type="nucleotide sequence ID" value="XM_018854877.1"/>
</dbReference>
<feature type="non-terminal residue" evidence="1">
    <location>
        <position position="1"/>
    </location>
</feature>
<keyword evidence="2" id="KW-1185">Reference proteome</keyword>
<comment type="caution">
    <text evidence="1">The sequence shown here is derived from an EMBL/GenBank/DDBJ whole genome shotgun (WGS) entry which is preliminary data.</text>
</comment>
<protein>
    <submittedName>
        <fullName evidence="1">Uncharacterized protein</fullName>
    </submittedName>
</protein>
<proteinExistence type="predicted"/>
<gene>
    <name evidence="1" type="ORF">METBIDRAFT_19681</name>
</gene>
<sequence>LMFSLVTIRSPLVNLSNSVEKISELCENMMSVAQNDKNDFVRTSVVSSMEYNLQEMRSFGNSLVRVLDYALDVSESVAYFHDSVDLSIFAEAKSGVTTMLSSLPEKGSRIYTENEAQLVLKFREFLDNLLEKLRLWADMNVRNAFIAEVVINCIGNLSFKPFLNSSTSLTHLAVVEDLELELRSLSTLILLSVQKILELYQEEIRDEEDGWLTMSQHRLMKSIKLLHQGRIEKSLENCIKLVHKIEHNSHTSALTSALVSFTRPLIVQYNNLSVSILSKTKQNYIEMTKSTFVLLKSLHTLATDGFCSPEPPSEQKKDDNL</sequence>
<reference evidence="1 2" key="1">
    <citation type="submission" date="2016-05" db="EMBL/GenBank/DDBJ databases">
        <title>Comparative genomics of biotechnologically important yeasts.</title>
        <authorList>
            <consortium name="DOE Joint Genome Institute"/>
            <person name="Riley R."/>
            <person name="Haridas S."/>
            <person name="Wolfe K.H."/>
            <person name="Lopes M.R."/>
            <person name="Hittinger C.T."/>
            <person name="Goker M."/>
            <person name="Salamov A."/>
            <person name="Wisecaver J."/>
            <person name="Long T.M."/>
            <person name="Aerts A.L."/>
            <person name="Barry K."/>
            <person name="Choi C."/>
            <person name="Clum A."/>
            <person name="Coughlan A.Y."/>
            <person name="Deshpande S."/>
            <person name="Douglass A.P."/>
            <person name="Hanson S.J."/>
            <person name="Klenk H.-P."/>
            <person name="LaButti K."/>
            <person name="Lapidus A."/>
            <person name="Lindquist E."/>
            <person name="Lipzen A."/>
            <person name="Meier-kolthoff J.P."/>
            <person name="Ohm R.A."/>
            <person name="Otillar R.P."/>
            <person name="Pangilinan J."/>
            <person name="Peng Y."/>
            <person name="Rokas A."/>
            <person name="Rosa C.A."/>
            <person name="Scheuner C."/>
            <person name="Sibirny A.A."/>
            <person name="Slot J.C."/>
            <person name="Stielow J.B."/>
            <person name="Sun H."/>
            <person name="Kurtzman C.P."/>
            <person name="Blackwell M."/>
            <person name="Grigoriev I.V."/>
            <person name="Jeffries T.W."/>
        </authorList>
    </citation>
    <scope>NUCLEOTIDE SEQUENCE [LARGE SCALE GENOMIC DNA]</scope>
    <source>
        <strain evidence="1 2">NRRL YB-4993</strain>
    </source>
</reference>
<organism evidence="1 2">
    <name type="scientific">Metschnikowia bicuspidata var. bicuspidata NRRL YB-4993</name>
    <dbReference type="NCBI Taxonomy" id="869754"/>
    <lineage>
        <taxon>Eukaryota</taxon>
        <taxon>Fungi</taxon>
        <taxon>Dikarya</taxon>
        <taxon>Ascomycota</taxon>
        <taxon>Saccharomycotina</taxon>
        <taxon>Pichiomycetes</taxon>
        <taxon>Metschnikowiaceae</taxon>
        <taxon>Metschnikowia</taxon>
    </lineage>
</organism>
<dbReference type="AlphaFoldDB" id="A0A1A0H250"/>